<evidence type="ECO:0000259" key="1">
    <source>
        <dbReference type="Pfam" id="PF00384"/>
    </source>
</evidence>
<evidence type="ECO:0000313" key="2">
    <source>
        <dbReference type="EMBL" id="GAG19435.1"/>
    </source>
</evidence>
<feature type="non-terminal residue" evidence="2">
    <location>
        <position position="1"/>
    </location>
</feature>
<name>X0VMJ0_9ZZZZ</name>
<dbReference type="InterPro" id="IPR050612">
    <property type="entry name" value="Prok_Mopterin_Oxidored"/>
</dbReference>
<dbReference type="AlphaFoldDB" id="X0VMJ0"/>
<reference evidence="2" key="1">
    <citation type="journal article" date="2014" name="Front. Microbiol.">
        <title>High frequency of phylogenetically diverse reductive dehalogenase-homologous genes in deep subseafloor sedimentary metagenomes.</title>
        <authorList>
            <person name="Kawai M."/>
            <person name="Futagami T."/>
            <person name="Toyoda A."/>
            <person name="Takaki Y."/>
            <person name="Nishi S."/>
            <person name="Hori S."/>
            <person name="Arai W."/>
            <person name="Tsubouchi T."/>
            <person name="Morono Y."/>
            <person name="Uchiyama I."/>
            <person name="Ito T."/>
            <person name="Fujiyama A."/>
            <person name="Inagaki F."/>
            <person name="Takami H."/>
        </authorList>
    </citation>
    <scope>NUCLEOTIDE SEQUENCE</scope>
    <source>
        <strain evidence="2">Expedition CK06-06</strain>
    </source>
</reference>
<accession>X0VMJ0</accession>
<comment type="caution">
    <text evidence="2">The sequence shown here is derived from an EMBL/GenBank/DDBJ whole genome shotgun (WGS) entry which is preliminary data.</text>
</comment>
<proteinExistence type="predicted"/>
<dbReference type="Pfam" id="PF00384">
    <property type="entry name" value="Molybdopterin"/>
    <property type="match status" value="1"/>
</dbReference>
<dbReference type="Gene3D" id="3.40.228.10">
    <property type="entry name" value="Dimethylsulfoxide Reductase, domain 2"/>
    <property type="match status" value="1"/>
</dbReference>
<gene>
    <name evidence="2" type="ORF">S01H1_58414</name>
</gene>
<sequence length="256" mass="27729">GWGSPGYMFRAKAMLRENGGRMDQVEPRLSKTAAKSDHWIAINPGTEGALAFGLVHVIIKNKLYNQNFVDGHTTGLSARYQKIIGGFPPEIVSKMTGISTGTIVALAKDFARARKPLAICGQGQGHQPGSLQEFLAVHTLNALVGNINQPGGVRAVPEPDYIDWPELEMDGVASEGMQQPRLDGAGSYRYPNARYLLHRLPQVVNASDVSPVEVLFVAGANPGYSLPDTESVKKAFEKIPFVVSFSSYMDETTELA</sequence>
<organism evidence="2">
    <name type="scientific">marine sediment metagenome</name>
    <dbReference type="NCBI Taxonomy" id="412755"/>
    <lineage>
        <taxon>unclassified sequences</taxon>
        <taxon>metagenomes</taxon>
        <taxon>ecological metagenomes</taxon>
    </lineage>
</organism>
<dbReference type="InterPro" id="IPR006656">
    <property type="entry name" value="Mopterin_OxRdtase"/>
</dbReference>
<dbReference type="GO" id="GO:0016491">
    <property type="term" value="F:oxidoreductase activity"/>
    <property type="evidence" value="ECO:0007669"/>
    <property type="project" value="InterPro"/>
</dbReference>
<dbReference type="EMBL" id="BARS01038161">
    <property type="protein sequence ID" value="GAG19435.1"/>
    <property type="molecule type" value="Genomic_DNA"/>
</dbReference>
<dbReference type="Gene3D" id="3.40.50.740">
    <property type="match status" value="1"/>
</dbReference>
<feature type="domain" description="Molybdopterin oxidoreductase" evidence="1">
    <location>
        <begin position="23"/>
        <end position="254"/>
    </location>
</feature>
<feature type="non-terminal residue" evidence="2">
    <location>
        <position position="256"/>
    </location>
</feature>
<protein>
    <recommendedName>
        <fullName evidence="1">Molybdopterin oxidoreductase domain-containing protein</fullName>
    </recommendedName>
</protein>
<dbReference type="SUPFAM" id="SSF53706">
    <property type="entry name" value="Formate dehydrogenase/DMSO reductase, domains 1-3"/>
    <property type="match status" value="1"/>
</dbReference>
<dbReference type="PANTHER" id="PTHR43742">
    <property type="entry name" value="TRIMETHYLAMINE-N-OXIDE REDUCTASE"/>
    <property type="match status" value="1"/>
</dbReference>